<dbReference type="KEGG" id="dmr:Deima_2741"/>
<evidence type="ECO:0000256" key="1">
    <source>
        <dbReference type="SAM" id="MobiDB-lite"/>
    </source>
</evidence>
<organism evidence="2 3">
    <name type="scientific">Deinococcus maricopensis (strain DSM 21211 / LMG 22137 / NRRL B-23946 / LB-34)</name>
    <dbReference type="NCBI Taxonomy" id="709986"/>
    <lineage>
        <taxon>Bacteria</taxon>
        <taxon>Thermotogati</taxon>
        <taxon>Deinococcota</taxon>
        <taxon>Deinococci</taxon>
        <taxon>Deinococcales</taxon>
        <taxon>Deinococcaceae</taxon>
        <taxon>Deinococcus</taxon>
    </lineage>
</organism>
<accession>E8UBD2</accession>
<proteinExistence type="predicted"/>
<dbReference type="Proteomes" id="UP000008635">
    <property type="component" value="Chromosome"/>
</dbReference>
<name>E8UBD2_DEIML</name>
<gene>
    <name evidence="2" type="ordered locus">Deima_2741</name>
</gene>
<dbReference type="EMBL" id="CP002454">
    <property type="protein sequence ID" value="ADV68371.1"/>
    <property type="molecule type" value="Genomic_DNA"/>
</dbReference>
<evidence type="ECO:0000313" key="2">
    <source>
        <dbReference type="EMBL" id="ADV68371.1"/>
    </source>
</evidence>
<protein>
    <submittedName>
        <fullName evidence="2">Flagellar hook-associated protein FlgK</fullName>
    </submittedName>
</protein>
<reference evidence="2 3" key="1">
    <citation type="journal article" date="2011" name="Stand. Genomic Sci.">
        <title>Complete genome sequence of Deinococcus maricopensis type strain (LB-34).</title>
        <authorList>
            <person name="Pukall R."/>
            <person name="Zeytun A."/>
            <person name="Lucas S."/>
            <person name="Lapidus A."/>
            <person name="Hammon N."/>
            <person name="Deshpande S."/>
            <person name="Nolan M."/>
            <person name="Cheng J.F."/>
            <person name="Pitluck S."/>
            <person name="Liolios K."/>
            <person name="Pagani I."/>
            <person name="Mikhailova N."/>
            <person name="Ivanova N."/>
            <person name="Mavromatis K."/>
            <person name="Pati A."/>
            <person name="Tapia R."/>
            <person name="Han C."/>
            <person name="Goodwin L."/>
            <person name="Chen A."/>
            <person name="Palaniappan K."/>
            <person name="Land M."/>
            <person name="Hauser L."/>
            <person name="Chang Y.J."/>
            <person name="Jeffries C.D."/>
            <person name="Brambilla E.M."/>
            <person name="Rohde M."/>
            <person name="Goker M."/>
            <person name="Detter J.C."/>
            <person name="Woyke T."/>
            <person name="Bristow J."/>
            <person name="Eisen J.A."/>
            <person name="Markowitz V."/>
            <person name="Hugenholtz P."/>
            <person name="Kyrpides N.C."/>
            <person name="Klenk H.P."/>
        </authorList>
    </citation>
    <scope>NUCLEOTIDE SEQUENCE [LARGE SCALE GENOMIC DNA]</scope>
    <source>
        <strain evidence="3">DSM 21211 / LMG 22137 / NRRL B-23946 / LB-34</strain>
    </source>
</reference>
<dbReference type="HOGENOM" id="CLU_2492683_0_0_0"/>
<reference evidence="3" key="2">
    <citation type="submission" date="2011-01" db="EMBL/GenBank/DDBJ databases">
        <title>The complete genome of Deinococcus maricopensis DSM 21211.</title>
        <authorList>
            <consortium name="US DOE Joint Genome Institute (JGI-PGF)"/>
            <person name="Lucas S."/>
            <person name="Copeland A."/>
            <person name="Lapidus A."/>
            <person name="Goodwin L."/>
            <person name="Pitluck S."/>
            <person name="Kyrpides N."/>
            <person name="Mavromatis K."/>
            <person name="Pagani I."/>
            <person name="Ivanova N."/>
            <person name="Ovchinnikova G."/>
            <person name="Zeytun A."/>
            <person name="Detter J.C."/>
            <person name="Han C."/>
            <person name="Land M."/>
            <person name="Hauser L."/>
            <person name="Markowitz V."/>
            <person name="Cheng J.-F."/>
            <person name="Hugenholtz P."/>
            <person name="Woyke T."/>
            <person name="Wu D."/>
            <person name="Pukall R."/>
            <person name="Gehrich-Schroeter G."/>
            <person name="Brambilla E."/>
            <person name="Klenk H.-P."/>
            <person name="Eisen J.A."/>
        </authorList>
    </citation>
    <scope>NUCLEOTIDE SEQUENCE [LARGE SCALE GENOMIC DNA]</scope>
    <source>
        <strain evidence="3">DSM 21211 / LMG 22137 / NRRL B-23946 / LB-34</strain>
    </source>
</reference>
<keyword evidence="2" id="KW-0966">Cell projection</keyword>
<dbReference type="AlphaFoldDB" id="E8UBD2"/>
<keyword evidence="3" id="KW-1185">Reference proteome</keyword>
<feature type="region of interest" description="Disordered" evidence="1">
    <location>
        <begin position="1"/>
        <end position="35"/>
    </location>
</feature>
<sequence>MKDLTGIKGTWTLDGQTMTGAAHPTPDADDLSSGRVQDPCERLQRDTSFTAHAIFESEDGERWEGGTRIDADGTGWFSVQHLPKVK</sequence>
<keyword evidence="2" id="KW-0282">Flagellum</keyword>
<evidence type="ECO:0000313" key="3">
    <source>
        <dbReference type="Proteomes" id="UP000008635"/>
    </source>
</evidence>
<keyword evidence="2" id="KW-0969">Cilium</keyword>
<dbReference type="RefSeq" id="WP_013557875.1">
    <property type="nucleotide sequence ID" value="NC_014958.1"/>
</dbReference>